<keyword evidence="1" id="KW-0472">Membrane</keyword>
<dbReference type="EMBL" id="LCIJ01000004">
    <property type="protein sequence ID" value="KKT53010.1"/>
    <property type="molecule type" value="Genomic_DNA"/>
</dbReference>
<gene>
    <name evidence="2" type="ORF">VE96_C0004G0022</name>
</gene>
<feature type="transmembrane region" description="Helical" evidence="1">
    <location>
        <begin position="43"/>
        <end position="61"/>
    </location>
</feature>
<comment type="caution">
    <text evidence="2">The sequence shown here is derived from an EMBL/GenBank/DDBJ whole genome shotgun (WGS) entry which is preliminary data.</text>
</comment>
<sequence>MVTIEYPLWTIFLWAPLIGLLLGWILGKLNNLYTNHVDDTSPVFLFVLIGLGVAVWFVANISYATSTLTDRGLAVTLDIIVLVEFVAAGAWALLCEVK</sequence>
<feature type="transmembrane region" description="Helical" evidence="1">
    <location>
        <begin position="73"/>
        <end position="94"/>
    </location>
</feature>
<accession>A0A0G1I1B8</accession>
<evidence type="ECO:0000313" key="2">
    <source>
        <dbReference type="EMBL" id="KKT53010.1"/>
    </source>
</evidence>
<evidence type="ECO:0000313" key="3">
    <source>
        <dbReference type="Proteomes" id="UP000034752"/>
    </source>
</evidence>
<proteinExistence type="predicted"/>
<evidence type="ECO:0000256" key="1">
    <source>
        <dbReference type="SAM" id="Phobius"/>
    </source>
</evidence>
<dbReference type="Proteomes" id="UP000034752">
    <property type="component" value="Unassembled WGS sequence"/>
</dbReference>
<keyword evidence="1" id="KW-1133">Transmembrane helix</keyword>
<keyword evidence="1" id="KW-0812">Transmembrane</keyword>
<name>A0A0G1I1B8_UNCK3</name>
<dbReference type="AlphaFoldDB" id="A0A0G1I1B8"/>
<organism evidence="2 3">
    <name type="scientific">candidate division Kazan bacterium GW2011_GWA1_44_22</name>
    <dbReference type="NCBI Taxonomy" id="1620410"/>
    <lineage>
        <taxon>Bacteria</taxon>
        <taxon>Bacteria division Kazan-3B-28</taxon>
    </lineage>
</organism>
<feature type="transmembrane region" description="Helical" evidence="1">
    <location>
        <begin position="6"/>
        <end position="27"/>
    </location>
</feature>
<reference evidence="2 3" key="1">
    <citation type="journal article" date="2015" name="Nature">
        <title>rRNA introns, odd ribosomes, and small enigmatic genomes across a large radiation of phyla.</title>
        <authorList>
            <person name="Brown C.T."/>
            <person name="Hug L.A."/>
            <person name="Thomas B.C."/>
            <person name="Sharon I."/>
            <person name="Castelle C.J."/>
            <person name="Singh A."/>
            <person name="Wilkins M.J."/>
            <person name="Williams K.H."/>
            <person name="Banfield J.F."/>
        </authorList>
    </citation>
    <scope>NUCLEOTIDE SEQUENCE [LARGE SCALE GENOMIC DNA]</scope>
</reference>
<protein>
    <submittedName>
        <fullName evidence="2">Uncharacterized protein</fullName>
    </submittedName>
</protein>